<dbReference type="Proteomes" id="UP001420932">
    <property type="component" value="Unassembled WGS sequence"/>
</dbReference>
<gene>
    <name evidence="2" type="ORF">Syun_019806</name>
</gene>
<organism evidence="2 3">
    <name type="scientific">Stephania yunnanensis</name>
    <dbReference type="NCBI Taxonomy" id="152371"/>
    <lineage>
        <taxon>Eukaryota</taxon>
        <taxon>Viridiplantae</taxon>
        <taxon>Streptophyta</taxon>
        <taxon>Embryophyta</taxon>
        <taxon>Tracheophyta</taxon>
        <taxon>Spermatophyta</taxon>
        <taxon>Magnoliopsida</taxon>
        <taxon>Ranunculales</taxon>
        <taxon>Menispermaceae</taxon>
        <taxon>Menispermoideae</taxon>
        <taxon>Cissampelideae</taxon>
        <taxon>Stephania</taxon>
    </lineage>
</organism>
<keyword evidence="3" id="KW-1185">Reference proteome</keyword>
<comment type="caution">
    <text evidence="2">The sequence shown here is derived from an EMBL/GenBank/DDBJ whole genome shotgun (WGS) entry which is preliminary data.</text>
</comment>
<dbReference type="Pfam" id="PF16363">
    <property type="entry name" value="GDP_Man_Dehyd"/>
    <property type="match status" value="1"/>
</dbReference>
<feature type="domain" description="NAD(P)-binding" evidence="1">
    <location>
        <begin position="140"/>
        <end position="242"/>
    </location>
</feature>
<dbReference type="Gene3D" id="3.40.50.720">
    <property type="entry name" value="NAD(P)-binding Rossmann-like Domain"/>
    <property type="match status" value="1"/>
</dbReference>
<dbReference type="EMBL" id="JBBNAF010000008">
    <property type="protein sequence ID" value="KAK9122189.1"/>
    <property type="molecule type" value="Genomic_DNA"/>
</dbReference>
<protein>
    <recommendedName>
        <fullName evidence="1">NAD(P)-binding domain-containing protein</fullName>
    </recommendedName>
</protein>
<proteinExistence type="predicted"/>
<sequence>MREDVGGRNEMAKIYLVTCEKHITPGASENTSDMVDEATTIGGGRRRQRRVLVTLNRNDELATVEAVEAGLVGGGGDATVASWRQWRRRRGPVGRCGARQRWTQQQFVRWKATTMAMDSTAAARRGVKRMKGGSAAAVRTGAAGFIASNVTNRLIKYYLNYKILELDELDYCLSLKNLNPAQLSANFKFVKGDLASSDMVNHLLISEDIDTIMHFAAEAHVDNSFGNYFEFTNNNLFGTHVLDHLFMGIREGLNTI</sequence>
<dbReference type="InterPro" id="IPR036291">
    <property type="entry name" value="NAD(P)-bd_dom_sf"/>
</dbReference>
<evidence type="ECO:0000313" key="2">
    <source>
        <dbReference type="EMBL" id="KAK9122189.1"/>
    </source>
</evidence>
<dbReference type="PANTHER" id="PTHR43000">
    <property type="entry name" value="DTDP-D-GLUCOSE 4,6-DEHYDRATASE-RELATED"/>
    <property type="match status" value="1"/>
</dbReference>
<reference evidence="2 3" key="1">
    <citation type="submission" date="2024-01" db="EMBL/GenBank/DDBJ databases">
        <title>Genome assemblies of Stephania.</title>
        <authorList>
            <person name="Yang L."/>
        </authorList>
    </citation>
    <scope>NUCLEOTIDE SEQUENCE [LARGE SCALE GENOMIC DNA]</scope>
    <source>
        <strain evidence="2">YNDBR</strain>
        <tissue evidence="2">Leaf</tissue>
    </source>
</reference>
<name>A0AAP0IUV8_9MAGN</name>
<dbReference type="SUPFAM" id="SSF51735">
    <property type="entry name" value="NAD(P)-binding Rossmann-fold domains"/>
    <property type="match status" value="1"/>
</dbReference>
<accession>A0AAP0IUV8</accession>
<evidence type="ECO:0000313" key="3">
    <source>
        <dbReference type="Proteomes" id="UP001420932"/>
    </source>
</evidence>
<dbReference type="AlphaFoldDB" id="A0AAP0IUV8"/>
<evidence type="ECO:0000259" key="1">
    <source>
        <dbReference type="Pfam" id="PF16363"/>
    </source>
</evidence>
<dbReference type="InterPro" id="IPR016040">
    <property type="entry name" value="NAD(P)-bd_dom"/>
</dbReference>